<evidence type="ECO:0000313" key="3">
    <source>
        <dbReference type="Proteomes" id="UP001320178"/>
    </source>
</evidence>
<organism evidence="2 3">
    <name type="scientific">Billgrantia desiderata</name>
    <dbReference type="NCBI Taxonomy" id="52021"/>
    <lineage>
        <taxon>Bacteria</taxon>
        <taxon>Pseudomonadati</taxon>
        <taxon>Pseudomonadota</taxon>
        <taxon>Gammaproteobacteria</taxon>
        <taxon>Oceanospirillales</taxon>
        <taxon>Halomonadaceae</taxon>
        <taxon>Billgrantia</taxon>
    </lineage>
</organism>
<proteinExistence type="predicted"/>
<sequence length="229" mass="25220">MNTIDASLLPALLGRTVAYHAAFTHLPGVTVTGAVFLSQAFFWTRTPTVQKRDGWFYKSQVGDEDSWESETGLSPKQQVNARRSLSAIGVLEEDRRGVPARTWYRINCDRLAQLLAEALDDNGPEDSGTSQILPKGESRNSLAESLDSLSRMPLVRPKVGTITEMTTENTTENKPKLIESGDEAISSGLTRAELAERLGQKRADLIAKRYGSDKVGAPAVEEMRRTLRT</sequence>
<name>A0AAW4YNE5_9GAMM</name>
<accession>A0AAW4YNE5</accession>
<evidence type="ECO:0000313" key="2">
    <source>
        <dbReference type="EMBL" id="MCE8050090.1"/>
    </source>
</evidence>
<dbReference type="Proteomes" id="UP001320178">
    <property type="component" value="Unassembled WGS sequence"/>
</dbReference>
<reference evidence="2" key="2">
    <citation type="journal article" date="2021" name="Front. Microbiol.">
        <title>Aerobic Denitrification and Heterotrophic Sulfur Oxidation in the Genus Halomonas Revealed by Six Novel Species Characterizations and Genome-Based Analysis.</title>
        <authorList>
            <person name="Wang L."/>
            <person name="Shao Z."/>
        </authorList>
    </citation>
    <scope>NUCLEOTIDE SEQUENCE</scope>
    <source>
        <strain evidence="2">MCCC 1A05776</strain>
    </source>
</reference>
<comment type="caution">
    <text evidence="2">The sequence shown here is derived from an EMBL/GenBank/DDBJ whole genome shotgun (WGS) entry which is preliminary data.</text>
</comment>
<dbReference type="EMBL" id="JABFTS010000001">
    <property type="protein sequence ID" value="MCE8050090.1"/>
    <property type="molecule type" value="Genomic_DNA"/>
</dbReference>
<reference evidence="2" key="1">
    <citation type="submission" date="2020-05" db="EMBL/GenBank/DDBJ databases">
        <authorList>
            <person name="Wang L."/>
            <person name="Shao Z."/>
        </authorList>
    </citation>
    <scope>NUCLEOTIDE SEQUENCE</scope>
    <source>
        <strain evidence="2">MCCC 1A05776</strain>
    </source>
</reference>
<gene>
    <name evidence="2" type="ORF">HOP61_02105</name>
</gene>
<protein>
    <submittedName>
        <fullName evidence="2">Uncharacterized protein</fullName>
    </submittedName>
</protein>
<evidence type="ECO:0000256" key="1">
    <source>
        <dbReference type="SAM" id="MobiDB-lite"/>
    </source>
</evidence>
<feature type="region of interest" description="Disordered" evidence="1">
    <location>
        <begin position="119"/>
        <end position="146"/>
    </location>
</feature>
<dbReference type="AlphaFoldDB" id="A0AAW4YNE5"/>
<dbReference type="RefSeq" id="WP_234238503.1">
    <property type="nucleotide sequence ID" value="NZ_JABFTS010000001.1"/>
</dbReference>